<dbReference type="RefSeq" id="WP_119349914.1">
    <property type="nucleotide sequence ID" value="NZ_QWET01000007.1"/>
</dbReference>
<proteinExistence type="predicted"/>
<dbReference type="SUPFAM" id="SSF52141">
    <property type="entry name" value="Uracil-DNA glycosylase-like"/>
    <property type="match status" value="1"/>
</dbReference>
<keyword evidence="3" id="KW-1185">Reference proteome</keyword>
<dbReference type="AlphaFoldDB" id="A0A399CZY4"/>
<evidence type="ECO:0000259" key="1">
    <source>
        <dbReference type="Pfam" id="PF03167"/>
    </source>
</evidence>
<dbReference type="Proteomes" id="UP000266441">
    <property type="component" value="Unassembled WGS sequence"/>
</dbReference>
<feature type="domain" description="Uracil-DNA glycosylase-like" evidence="1">
    <location>
        <begin position="40"/>
        <end position="163"/>
    </location>
</feature>
<organism evidence="2 3">
    <name type="scientific">Mariniphaga sediminis</name>
    <dbReference type="NCBI Taxonomy" id="1628158"/>
    <lineage>
        <taxon>Bacteria</taxon>
        <taxon>Pseudomonadati</taxon>
        <taxon>Bacteroidota</taxon>
        <taxon>Bacteroidia</taxon>
        <taxon>Marinilabiliales</taxon>
        <taxon>Prolixibacteraceae</taxon>
        <taxon>Mariniphaga</taxon>
    </lineage>
</organism>
<dbReference type="InterPro" id="IPR036895">
    <property type="entry name" value="Uracil-DNA_glycosylase-like_sf"/>
</dbReference>
<dbReference type="InterPro" id="IPR005122">
    <property type="entry name" value="Uracil-DNA_glycosylase-like"/>
</dbReference>
<evidence type="ECO:0000313" key="2">
    <source>
        <dbReference type="EMBL" id="RIH64989.1"/>
    </source>
</evidence>
<protein>
    <recommendedName>
        <fullName evidence="1">Uracil-DNA glycosylase-like domain-containing protein</fullName>
    </recommendedName>
</protein>
<sequence length="223" mass="25683">MDTKLRLKYGYPLDCNKCDNLNGKPKNISRIDPFHKNGTGLKLLLIGQDPTIFEEPERVNTVLMLKETKGKNGQLRKWLEKELIGTENFDKIEIYATNSVKCQFEKPPTLSNEGPLKFLKPKFEFCKFYLINEIENYKPDIVLTLGETAHKLFSKEIEVMNGKLIGEMKKDFSGNFVKAKIGNVGFYYSPCLHIKTFRVAETYGKQVFDFKKGLNEKLKKPVT</sequence>
<reference evidence="2 3" key="1">
    <citation type="journal article" date="2015" name="Int. J. Syst. Evol. Microbiol.">
        <title>Mariniphaga sediminis sp. nov., isolated from coastal sediment.</title>
        <authorList>
            <person name="Wang F.Q."/>
            <person name="Shen Q.Y."/>
            <person name="Chen G.J."/>
            <person name="Du Z.J."/>
        </authorList>
    </citation>
    <scope>NUCLEOTIDE SEQUENCE [LARGE SCALE GENOMIC DNA]</scope>
    <source>
        <strain evidence="2 3">SY21</strain>
    </source>
</reference>
<gene>
    <name evidence="2" type="ORF">D1164_10375</name>
</gene>
<name>A0A399CZY4_9BACT</name>
<dbReference type="Pfam" id="PF03167">
    <property type="entry name" value="UDG"/>
    <property type="match status" value="1"/>
</dbReference>
<dbReference type="OrthoDB" id="5290748at2"/>
<comment type="caution">
    <text evidence="2">The sequence shown here is derived from an EMBL/GenBank/DDBJ whole genome shotgun (WGS) entry which is preliminary data.</text>
</comment>
<dbReference type="Gene3D" id="3.40.470.10">
    <property type="entry name" value="Uracil-DNA glycosylase-like domain"/>
    <property type="match status" value="1"/>
</dbReference>
<evidence type="ECO:0000313" key="3">
    <source>
        <dbReference type="Proteomes" id="UP000266441"/>
    </source>
</evidence>
<accession>A0A399CZY4</accession>
<dbReference type="EMBL" id="QWET01000007">
    <property type="protein sequence ID" value="RIH64989.1"/>
    <property type="molecule type" value="Genomic_DNA"/>
</dbReference>